<dbReference type="InterPro" id="IPR001078">
    <property type="entry name" value="2-oxoacid_DH_actylTfrase"/>
</dbReference>
<dbReference type="GO" id="GO:0016746">
    <property type="term" value="F:acyltransferase activity"/>
    <property type="evidence" value="ECO:0007669"/>
    <property type="project" value="InterPro"/>
</dbReference>
<dbReference type="Gene3D" id="3.30.559.10">
    <property type="entry name" value="Chloramphenicol acetyltransferase-like domain"/>
    <property type="match status" value="1"/>
</dbReference>
<dbReference type="InterPro" id="IPR036625">
    <property type="entry name" value="E3-bd_dom_sf"/>
</dbReference>
<sequence>MSQPPRLFASPLARRLAAAAGIDLATLTGSGPHGRIVKADVEAAKAAPRPAPPVPAAAPAPAPVPQAPGVTAPATGYTDLPLSPMRRTIARRLTEAKATIPHFYLTVDIEMDAVLALREQLNTRLAPDKLSVNDFILRAVALGLRAVPEANAAWAETAIRRFTEIDIAIAVATPEGLITPIVRQADRKGLGELSAEVKALAARARDGGLKPEEYQGGGFTISNLGMYGVREFAAIINPPQACILAVGAADPRPVVKAGALAVATMMSVTLSVDHRTVDGATGARFLAALKGLLEDPLRMML</sequence>
<dbReference type="Proteomes" id="UP000182983">
    <property type="component" value="Unassembled WGS sequence"/>
</dbReference>
<dbReference type="PANTHER" id="PTHR23151">
    <property type="entry name" value="DIHYDROLIPOAMIDE ACETYL/SUCCINYL-TRANSFERASE-RELATED"/>
    <property type="match status" value="1"/>
</dbReference>
<dbReference type="PANTHER" id="PTHR23151:SF90">
    <property type="entry name" value="DIHYDROLIPOYLLYSINE-RESIDUE ACETYLTRANSFERASE COMPONENT OF PYRUVATE DEHYDROGENASE COMPLEX, MITOCHONDRIAL-RELATED"/>
    <property type="match status" value="1"/>
</dbReference>
<dbReference type="AlphaFoldDB" id="A0A1H6H5E5"/>
<keyword evidence="4" id="KW-0808">Transferase</keyword>
<proteinExistence type="inferred from homology"/>
<evidence type="ECO:0000256" key="1">
    <source>
        <dbReference type="ARBA" id="ARBA00007317"/>
    </source>
</evidence>
<comment type="similarity">
    <text evidence="1">Belongs to the 2-oxoacid dehydrogenase family.</text>
</comment>
<evidence type="ECO:0000259" key="3">
    <source>
        <dbReference type="PROSITE" id="PS51826"/>
    </source>
</evidence>
<dbReference type="OrthoDB" id="9805770at2"/>
<dbReference type="InterPro" id="IPR004167">
    <property type="entry name" value="PSBD"/>
</dbReference>
<dbReference type="Gene3D" id="4.10.320.10">
    <property type="entry name" value="E3-binding domain"/>
    <property type="match status" value="1"/>
</dbReference>
<dbReference type="Pfam" id="PF00198">
    <property type="entry name" value="2-oxoacid_dh"/>
    <property type="match status" value="1"/>
</dbReference>
<evidence type="ECO:0000256" key="2">
    <source>
        <dbReference type="SAM" id="MobiDB-lite"/>
    </source>
</evidence>
<keyword evidence="4" id="KW-0670">Pyruvate</keyword>
<feature type="domain" description="Peripheral subunit-binding (PSBD)" evidence="3">
    <location>
        <begin position="8"/>
        <end position="45"/>
    </location>
</feature>
<evidence type="ECO:0000313" key="4">
    <source>
        <dbReference type="EMBL" id="SEH30959.1"/>
    </source>
</evidence>
<evidence type="ECO:0000313" key="5">
    <source>
        <dbReference type="Proteomes" id="UP000182983"/>
    </source>
</evidence>
<reference evidence="5" key="1">
    <citation type="submission" date="2016-10" db="EMBL/GenBank/DDBJ databases">
        <authorList>
            <person name="Varghese N."/>
            <person name="Submissions S."/>
        </authorList>
    </citation>
    <scope>NUCLEOTIDE SEQUENCE [LARGE SCALE GENOMIC DNA]</scope>
    <source>
        <strain evidence="5">DSM 13234</strain>
    </source>
</reference>
<dbReference type="GO" id="GO:0045254">
    <property type="term" value="C:pyruvate dehydrogenase complex"/>
    <property type="evidence" value="ECO:0007669"/>
    <property type="project" value="InterPro"/>
</dbReference>
<dbReference type="GO" id="GO:0006086">
    <property type="term" value="P:pyruvate decarboxylation to acetyl-CoA"/>
    <property type="evidence" value="ECO:0007669"/>
    <property type="project" value="InterPro"/>
</dbReference>
<dbReference type="SUPFAM" id="SSF47005">
    <property type="entry name" value="Peripheral subunit-binding domain of 2-oxo acid dehydrogenase complex"/>
    <property type="match status" value="1"/>
</dbReference>
<dbReference type="SUPFAM" id="SSF52777">
    <property type="entry name" value="CoA-dependent acyltransferases"/>
    <property type="match status" value="1"/>
</dbReference>
<dbReference type="Pfam" id="PF02817">
    <property type="entry name" value="E3_binding"/>
    <property type="match status" value="1"/>
</dbReference>
<dbReference type="InterPro" id="IPR045257">
    <property type="entry name" value="E2/Pdx1"/>
</dbReference>
<dbReference type="InterPro" id="IPR023213">
    <property type="entry name" value="CAT-like_dom_sf"/>
</dbReference>
<accession>A0A1H6H5E5</accession>
<organism evidence="4 5">
    <name type="scientific">Magnetospirillum fulvum</name>
    <name type="common">Rhodospirillum fulvum</name>
    <dbReference type="NCBI Taxonomy" id="1082"/>
    <lineage>
        <taxon>Bacteria</taxon>
        <taxon>Pseudomonadati</taxon>
        <taxon>Pseudomonadota</taxon>
        <taxon>Alphaproteobacteria</taxon>
        <taxon>Rhodospirillales</taxon>
        <taxon>Rhodospirillaceae</taxon>
        <taxon>Magnetospirillum</taxon>
    </lineage>
</organism>
<dbReference type="EMBL" id="FNWO01000003">
    <property type="protein sequence ID" value="SEH30959.1"/>
    <property type="molecule type" value="Genomic_DNA"/>
</dbReference>
<gene>
    <name evidence="4" type="ORF">SAMN04244559_01028</name>
</gene>
<feature type="compositionally biased region" description="Pro residues" evidence="2">
    <location>
        <begin position="49"/>
        <end position="66"/>
    </location>
</feature>
<keyword evidence="5" id="KW-1185">Reference proteome</keyword>
<dbReference type="FunFam" id="3.30.559.10:FF:000003">
    <property type="entry name" value="Acetyltransferase component of pyruvate dehydrogenase complex"/>
    <property type="match status" value="1"/>
</dbReference>
<dbReference type="PROSITE" id="PS51826">
    <property type="entry name" value="PSBD"/>
    <property type="match status" value="1"/>
</dbReference>
<feature type="region of interest" description="Disordered" evidence="2">
    <location>
        <begin position="47"/>
        <end position="68"/>
    </location>
</feature>
<protein>
    <submittedName>
        <fullName evidence="4">Pyruvate dehydrogenase E2 component (Dihydrolipoamide acetyltransferase)</fullName>
    </submittedName>
</protein>
<dbReference type="RefSeq" id="WP_074766204.1">
    <property type="nucleotide sequence ID" value="NZ_FNWO01000003.1"/>
</dbReference>
<name>A0A1H6H5E5_MAGFU</name>